<feature type="compositionally biased region" description="Basic and acidic residues" evidence="1">
    <location>
        <begin position="88"/>
        <end position="98"/>
    </location>
</feature>
<dbReference type="InterPro" id="IPR032722">
    <property type="entry name" value="Deaminase_XOO_2897"/>
</dbReference>
<comment type="caution">
    <text evidence="2">The sequence shown here is derived from an EMBL/GenBank/DDBJ whole genome shotgun (WGS) entry which is preliminary data.</text>
</comment>
<feature type="region of interest" description="Disordered" evidence="1">
    <location>
        <begin position="74"/>
        <end position="139"/>
    </location>
</feature>
<dbReference type="Pfam" id="PF14440">
    <property type="entry name" value="XOO_2897-deam"/>
    <property type="match status" value="1"/>
</dbReference>
<feature type="compositionally biased region" description="Polar residues" evidence="1">
    <location>
        <begin position="129"/>
        <end position="139"/>
    </location>
</feature>
<accession>A0A9Q3ZBX9</accession>
<proteinExistence type="predicted"/>
<evidence type="ECO:0000313" key="2">
    <source>
        <dbReference type="EMBL" id="MCD9880784.1"/>
    </source>
</evidence>
<sequence>MTNKITTALEDGAKKLGKALGEDAGKSIKALYHDTHARLNKVSHNYLETDAKHAAEIEKLAKGETPVYHMADDGSIRRLHPGGGHSELTAEDKERLGLDEANIGRPRLGEQNARLKTDQEGKETPRPKVSSQQVTAGSTDLSVATQLARHADEGYGGLDRKGNFTSNNYAAAKVDGANGKGDFILVARSNGYRHSERMIGTPFLRQGEENRITQLYTERAPCETGVNCSAWMAERLPNTAVTHSFGAGNDEMQLYLPELQASR</sequence>
<keyword evidence="3" id="KW-1185">Reference proteome</keyword>
<feature type="compositionally biased region" description="Basic and acidic residues" evidence="1">
    <location>
        <begin position="113"/>
        <end position="126"/>
    </location>
</feature>
<evidence type="ECO:0000256" key="1">
    <source>
        <dbReference type="SAM" id="MobiDB-lite"/>
    </source>
</evidence>
<organism evidence="2 3">
    <name type="scientific">Streptomyces guryensis</name>
    <dbReference type="NCBI Taxonomy" id="2886947"/>
    <lineage>
        <taxon>Bacteria</taxon>
        <taxon>Bacillati</taxon>
        <taxon>Actinomycetota</taxon>
        <taxon>Actinomycetes</taxon>
        <taxon>Kitasatosporales</taxon>
        <taxon>Streptomycetaceae</taxon>
        <taxon>Streptomyces</taxon>
    </lineage>
</organism>
<name>A0A9Q3ZBX9_9ACTN</name>
<dbReference type="RefSeq" id="WP_232655706.1">
    <property type="nucleotide sequence ID" value="NZ_JAJSBI010000047.1"/>
</dbReference>
<reference evidence="2" key="1">
    <citation type="submission" date="2021-12" db="EMBL/GenBank/DDBJ databases">
        <authorList>
            <person name="Lee J.-H."/>
            <person name="Kim S.-B."/>
        </authorList>
    </citation>
    <scope>NUCLEOTIDE SEQUENCE</scope>
    <source>
        <strain evidence="2">NR30</strain>
    </source>
</reference>
<dbReference type="EMBL" id="JAJSBI010000047">
    <property type="protein sequence ID" value="MCD9880784.1"/>
    <property type="molecule type" value="Genomic_DNA"/>
</dbReference>
<dbReference type="AlphaFoldDB" id="A0A9Q3ZBX9"/>
<protein>
    <recommendedName>
        <fullName evidence="4">Xanthomonas XOO_2897-like deaminase</fullName>
    </recommendedName>
</protein>
<gene>
    <name evidence="2" type="ORF">LJ657_46065</name>
</gene>
<evidence type="ECO:0008006" key="4">
    <source>
        <dbReference type="Google" id="ProtNLM"/>
    </source>
</evidence>
<evidence type="ECO:0000313" key="3">
    <source>
        <dbReference type="Proteomes" id="UP001108029"/>
    </source>
</evidence>
<dbReference type="Proteomes" id="UP001108029">
    <property type="component" value="Unassembled WGS sequence"/>
</dbReference>